<feature type="region of interest" description="Disordered" evidence="1">
    <location>
        <begin position="496"/>
        <end position="534"/>
    </location>
</feature>
<sequence length="1118" mass="121877">MSDFEYDIAQAQQAHIDGFALNMAYGEVTNVRSVDMMFEAAQKAGFKLIFSFDYAGQGPWPQQDVIDMLNIYVDSPAYFRHSTGQPLVSTFEGPKQSEDWVDIKKQTNAFFMPSWSSLGAKRAMKKGVADGLFSWGAWPEGPNAISEEVDASYVDFLGKDASGNKRPYMMPVSPWFYTNLPGYRKNWLWRGDSLWFDRWSHVWHMQPEYVQIISWNDYGESHYIGPVNNRAMVAFDIGEAPYNYALGLPHDAWRMFLPFIIDTYKAGKTSFTKEGLTVWYRRNPGRACSSGGTVGNNAAQVQAEGDPADFAEDKVFFTALLSQSALPRVRIGDGGVGLYHGSVPFNGRTGMVRVEINPVGDRNTIIAVVTGPSITTDCEHGIVNWNPWVGGAWSSGSVHASPKLSLSDMLCTKGTGEGDFQEVCEFTCAYGYCPPGPCTCNELGGPKKEPKIVDVEGFPAAGRSCVLTGLCSWSCNHGKCPKAQCSTDKSLDGKCVMPVDEPEAPEQPDPPTPAPSKPAVVGPENLNPYNDPRPGAGGDYDFAVEGKCSCDNSAVNFFANTVLEALPVIAQIGCFILMSTIKIIFELGTAVLPGVGQAVSAGMGMTIDAALTIKHAYDSGQDPAGAFDFWLSPCGNHDLVPQDLRKVYGIVSDVSGAITGWRAPKNIPKGSGKKGDKANPTNRPSPSSKPTKTADNCKRQAAVDATSTKITASTPHVTTITKSCIAKDHTQACFHYYSVIVNYGFGKALSCTDNNARPGKNELTSATSSWKSQHTNEVWRSFTKAQYMFKDELPRSPRCEADKWPPAYFLPANYPQNLPVVGQLVRWVPGSENGGAGQIWNNFCKNADGGAGNGQIDSMGRVNQKLVDLKGQPHKSITADYTRAVMSLAFDWTGVNGGLPPDALNDWGLYQNPCWPLDIATGDPGYAILTEDKWYGSAVIAAADKAMRPRYRLAPPEAEYREARIRKFQREFPDEDIPEPGMWPWKRSEEKTDDVLEVTVLGDGEPALRGANSFCRLTEEELRDSVKMIECEDPSCSREVKAFGGSGVVIPAVATTLATVPSTNLDTRPTEAPGGSRATHPDAERAETVVGVPVETGRHDHYHGHGAAHPRFRKGSHH</sequence>
<dbReference type="AlphaFoldDB" id="A0A166ZWM3"/>
<evidence type="ECO:0000313" key="3">
    <source>
        <dbReference type="Proteomes" id="UP000076584"/>
    </source>
</evidence>
<feature type="region of interest" description="Disordered" evidence="1">
    <location>
        <begin position="1063"/>
        <end position="1084"/>
    </location>
</feature>
<accession>A0A166ZWM3</accession>
<dbReference type="Gene3D" id="3.20.20.80">
    <property type="entry name" value="Glycosidases"/>
    <property type="match status" value="1"/>
</dbReference>
<protein>
    <submittedName>
        <fullName evidence="2">Glucan endo--alpha-glucosidase agn1</fullName>
    </submittedName>
</protein>
<feature type="region of interest" description="Disordered" evidence="1">
    <location>
        <begin position="1098"/>
        <end position="1118"/>
    </location>
</feature>
<organism evidence="2 3">
    <name type="scientific">Colletotrichum incanum</name>
    <name type="common">Soybean anthracnose fungus</name>
    <dbReference type="NCBI Taxonomy" id="1573173"/>
    <lineage>
        <taxon>Eukaryota</taxon>
        <taxon>Fungi</taxon>
        <taxon>Dikarya</taxon>
        <taxon>Ascomycota</taxon>
        <taxon>Pezizomycotina</taxon>
        <taxon>Sordariomycetes</taxon>
        <taxon>Hypocreomycetidae</taxon>
        <taxon>Glomerellales</taxon>
        <taxon>Glomerellaceae</taxon>
        <taxon>Colletotrichum</taxon>
        <taxon>Colletotrichum spaethianum species complex</taxon>
    </lineage>
</organism>
<dbReference type="CDD" id="cd11577">
    <property type="entry name" value="GH71"/>
    <property type="match status" value="1"/>
</dbReference>
<dbReference type="EMBL" id="LFIW01002102">
    <property type="protein sequence ID" value="KZL79455.1"/>
    <property type="molecule type" value="Genomic_DNA"/>
</dbReference>
<dbReference type="InterPro" id="IPR005197">
    <property type="entry name" value="Glyco_hydro_71"/>
</dbReference>
<feature type="compositionally biased region" description="Basic residues" evidence="1">
    <location>
        <begin position="1100"/>
        <end position="1118"/>
    </location>
</feature>
<evidence type="ECO:0000313" key="2">
    <source>
        <dbReference type="EMBL" id="KZL79455.1"/>
    </source>
</evidence>
<evidence type="ECO:0000256" key="1">
    <source>
        <dbReference type="SAM" id="MobiDB-lite"/>
    </source>
</evidence>
<feature type="compositionally biased region" description="Pro residues" evidence="1">
    <location>
        <begin position="507"/>
        <end position="516"/>
    </location>
</feature>
<name>A0A166ZWM3_COLIC</name>
<dbReference type="Pfam" id="PF03659">
    <property type="entry name" value="Glyco_hydro_71"/>
    <property type="match status" value="1"/>
</dbReference>
<gene>
    <name evidence="2" type="ORF">CI238_12215</name>
</gene>
<proteinExistence type="predicted"/>
<feature type="compositionally biased region" description="Polar residues" evidence="1">
    <location>
        <begin position="679"/>
        <end position="694"/>
    </location>
</feature>
<keyword evidence="3" id="KW-1185">Reference proteome</keyword>
<comment type="caution">
    <text evidence="2">The sequence shown here is derived from an EMBL/GenBank/DDBJ whole genome shotgun (WGS) entry which is preliminary data.</text>
</comment>
<feature type="region of interest" description="Disordered" evidence="1">
    <location>
        <begin position="662"/>
        <end position="700"/>
    </location>
</feature>
<dbReference type="STRING" id="1573173.A0A166ZWM3"/>
<reference evidence="2 3" key="1">
    <citation type="submission" date="2015-06" db="EMBL/GenBank/DDBJ databases">
        <title>Survival trade-offs in plant roots during colonization by closely related pathogenic and mutualistic fungi.</title>
        <authorList>
            <person name="Hacquard S."/>
            <person name="Kracher B."/>
            <person name="Hiruma K."/>
            <person name="Weinman A."/>
            <person name="Muench P."/>
            <person name="Garrido Oter R."/>
            <person name="Ver Loren van Themaat E."/>
            <person name="Dallerey J.-F."/>
            <person name="Damm U."/>
            <person name="Henrissat B."/>
            <person name="Lespinet O."/>
            <person name="Thon M."/>
            <person name="Kemen E."/>
            <person name="McHardy A.C."/>
            <person name="Schulze-Lefert P."/>
            <person name="O'Connell R.J."/>
        </authorList>
    </citation>
    <scope>NUCLEOTIDE SEQUENCE [LARGE SCALE GENOMIC DNA]</scope>
    <source>
        <strain evidence="2 3">MAFF 238704</strain>
    </source>
</reference>
<dbReference type="GO" id="GO:0051118">
    <property type="term" value="F:glucan endo-1,3-alpha-glucosidase activity"/>
    <property type="evidence" value="ECO:0007669"/>
    <property type="project" value="InterPro"/>
</dbReference>
<dbReference type="Proteomes" id="UP000076584">
    <property type="component" value="Unassembled WGS sequence"/>
</dbReference>